<dbReference type="FunFam" id="1.10.3470.10:FF:000001">
    <property type="entry name" value="Vitamin B12 ABC transporter permease BtuC"/>
    <property type="match status" value="1"/>
</dbReference>
<keyword evidence="5" id="KW-1003">Cell membrane</keyword>
<organism evidence="14 15">
    <name type="scientific">Syntrophobotulus glycolicus (strain DSM 8271 / FlGlyR)</name>
    <dbReference type="NCBI Taxonomy" id="645991"/>
    <lineage>
        <taxon>Bacteria</taxon>
        <taxon>Bacillati</taxon>
        <taxon>Bacillota</taxon>
        <taxon>Clostridia</taxon>
        <taxon>Eubacteriales</taxon>
        <taxon>Desulfitobacteriaceae</taxon>
        <taxon>Syntrophobotulus</taxon>
    </lineage>
</organism>
<dbReference type="RefSeq" id="WP_013624658.1">
    <property type="nucleotide sequence ID" value="NC_015172.1"/>
</dbReference>
<dbReference type="EMBL" id="CP002547">
    <property type="protein sequence ID" value="ADY55788.1"/>
    <property type="molecule type" value="Genomic_DNA"/>
</dbReference>
<comment type="subcellular location">
    <subcellularLocation>
        <location evidence="1">Cell membrane</location>
        <topology evidence="1">Multi-pass membrane protein</topology>
    </subcellularLocation>
</comment>
<dbReference type="AlphaFoldDB" id="F0SX05"/>
<comment type="similarity">
    <text evidence="2">Belongs to the binding-protein-dependent transport system permease family. FecCD subfamily.</text>
</comment>
<keyword evidence="6 13" id="KW-0812">Transmembrane</keyword>
<keyword evidence="4" id="KW-0813">Transport</keyword>
<evidence type="ECO:0000256" key="13">
    <source>
        <dbReference type="SAM" id="Phobius"/>
    </source>
</evidence>
<dbReference type="Gene3D" id="1.10.3470.10">
    <property type="entry name" value="ABC transporter involved in vitamin B12 uptake, BtuC"/>
    <property type="match status" value="1"/>
</dbReference>
<evidence type="ECO:0000313" key="15">
    <source>
        <dbReference type="Proteomes" id="UP000007488"/>
    </source>
</evidence>
<evidence type="ECO:0000256" key="5">
    <source>
        <dbReference type="ARBA" id="ARBA00022475"/>
    </source>
</evidence>
<evidence type="ECO:0000256" key="2">
    <source>
        <dbReference type="ARBA" id="ARBA00007935"/>
    </source>
</evidence>
<gene>
    <name evidence="14" type="ordered locus">Sgly_1487</name>
</gene>
<feature type="transmembrane region" description="Helical" evidence="13">
    <location>
        <begin position="58"/>
        <end position="76"/>
    </location>
</feature>
<evidence type="ECO:0000256" key="1">
    <source>
        <dbReference type="ARBA" id="ARBA00004651"/>
    </source>
</evidence>
<keyword evidence="7 13" id="KW-1133">Transmembrane helix</keyword>
<keyword evidence="8" id="KW-0408">Iron</keyword>
<feature type="transmembrane region" description="Helical" evidence="13">
    <location>
        <begin position="113"/>
        <end position="134"/>
    </location>
</feature>
<evidence type="ECO:0000256" key="7">
    <source>
        <dbReference type="ARBA" id="ARBA00022989"/>
    </source>
</evidence>
<reference evidence="15" key="2">
    <citation type="submission" date="2011-02" db="EMBL/GenBank/DDBJ databases">
        <title>The complete genome of Syntrophobotulus glycolicus DSM 8271.</title>
        <authorList>
            <person name="Lucas S."/>
            <person name="Copeland A."/>
            <person name="Lapidus A."/>
            <person name="Bruce D."/>
            <person name="Goodwin L."/>
            <person name="Pitluck S."/>
            <person name="Kyrpides N."/>
            <person name="Mavromatis K."/>
            <person name="Pagani I."/>
            <person name="Ivanova N."/>
            <person name="Mikhailova N."/>
            <person name="Chertkov O."/>
            <person name="Held B."/>
            <person name="Detter J.C."/>
            <person name="Tapia R."/>
            <person name="Han C."/>
            <person name="Land M."/>
            <person name="Hauser L."/>
            <person name="Markowitz V."/>
            <person name="Cheng J.-F."/>
            <person name="Hugenholtz P."/>
            <person name="Woyke T."/>
            <person name="Wu D."/>
            <person name="Spring S."/>
            <person name="Schroeder M."/>
            <person name="Brambilla E."/>
            <person name="Klenk H.-P."/>
            <person name="Eisen J.A."/>
        </authorList>
    </citation>
    <scope>NUCLEOTIDE SEQUENCE [LARGE SCALE GENOMIC DNA]</scope>
    <source>
        <strain evidence="15">DSM 8271 / FlGlyR</strain>
    </source>
</reference>
<feature type="transmembrane region" description="Helical" evidence="13">
    <location>
        <begin position="191"/>
        <end position="214"/>
    </location>
</feature>
<dbReference type="GO" id="GO:0005886">
    <property type="term" value="C:plasma membrane"/>
    <property type="evidence" value="ECO:0007669"/>
    <property type="project" value="UniProtKB-SubCell"/>
</dbReference>
<reference evidence="14 15" key="1">
    <citation type="journal article" date="2011" name="Stand. Genomic Sci.">
        <title>Complete genome sequence of Syntrophobotulus glycolicus type strain (FlGlyR).</title>
        <authorList>
            <person name="Han C."/>
            <person name="Mwirichia R."/>
            <person name="Chertkov O."/>
            <person name="Held B."/>
            <person name="Lapidus A."/>
            <person name="Nolan M."/>
            <person name="Lucas S."/>
            <person name="Hammon N."/>
            <person name="Deshpande S."/>
            <person name="Cheng J.F."/>
            <person name="Tapia R."/>
            <person name="Goodwin L."/>
            <person name="Pitluck S."/>
            <person name="Huntemann M."/>
            <person name="Liolios K."/>
            <person name="Ivanova N."/>
            <person name="Pagani I."/>
            <person name="Mavromatis K."/>
            <person name="Ovchinikova G."/>
            <person name="Pati A."/>
            <person name="Chen A."/>
            <person name="Palaniappan K."/>
            <person name="Land M."/>
            <person name="Hauser L."/>
            <person name="Brambilla E.M."/>
            <person name="Rohde M."/>
            <person name="Spring S."/>
            <person name="Sikorski J."/>
            <person name="Goker M."/>
            <person name="Woyke T."/>
            <person name="Bristow J."/>
            <person name="Eisen J.A."/>
            <person name="Markowitz V."/>
            <person name="Hugenholtz P."/>
            <person name="Kyrpides N.C."/>
            <person name="Klenk H.P."/>
            <person name="Detter J.C."/>
        </authorList>
    </citation>
    <scope>NUCLEOTIDE SEQUENCE [LARGE SCALE GENOMIC DNA]</scope>
    <source>
        <strain evidence="15">DSM 8271 / FlGlyR</strain>
    </source>
</reference>
<evidence type="ECO:0000256" key="11">
    <source>
        <dbReference type="ARBA" id="ARBA00031149"/>
    </source>
</evidence>
<name>F0SX05_SYNGF</name>
<sequence length="328" mass="35210">MDKKKNISFLVLGVLLLGLFFLSVNTGSIRLSPAELFRGIFLEYDEKVTIVWDLRFPRIIIAMLAGAAMAVSGALFQAVMKNPLADPGIIGISSGAGFTALIITMFFPSLFFLGPVFAFAGGLASFFLIYSLAWRSDLNPLRLILVGVAVNAVFSGLIQSLEYLSAGSQTTAAAIVNANITMKTWEDVTLLSAYVVFGLLASLFVPRQCNLLLLEDKTVRNLGVNIGRLRLGVSLVAVLLASITTAVTGVLGFVGLIGPHLARLFVGSDHRALIPFSILMGGFIVLLADTIGRTLLYPYEIPASIVMMVVGGPFFIFLLLRSGNYHGN</sequence>
<dbReference type="Proteomes" id="UP000007488">
    <property type="component" value="Chromosome"/>
</dbReference>
<proteinExistence type="inferred from homology"/>
<evidence type="ECO:0000256" key="6">
    <source>
        <dbReference type="ARBA" id="ARBA00022692"/>
    </source>
</evidence>
<evidence type="ECO:0000256" key="9">
    <source>
        <dbReference type="ARBA" id="ARBA00023136"/>
    </source>
</evidence>
<evidence type="ECO:0000256" key="10">
    <source>
        <dbReference type="ARBA" id="ARBA00025320"/>
    </source>
</evidence>
<evidence type="ECO:0000256" key="4">
    <source>
        <dbReference type="ARBA" id="ARBA00022448"/>
    </source>
</evidence>
<protein>
    <recommendedName>
        <fullName evidence="3">Probable heme-iron transport system permease protein IsdF</fullName>
    </recommendedName>
    <alternativeName>
        <fullName evidence="12">Iron-regulated surface determinant protein F</fullName>
    </alternativeName>
    <alternativeName>
        <fullName evidence="11">Staphylococcal iron-regulated protein G</fullName>
    </alternativeName>
</protein>
<accession>F0SX05</accession>
<dbReference type="InterPro" id="IPR037294">
    <property type="entry name" value="ABC_BtuC-like"/>
</dbReference>
<dbReference type="Pfam" id="PF01032">
    <property type="entry name" value="FecCD"/>
    <property type="match status" value="1"/>
</dbReference>
<feature type="transmembrane region" description="Helical" evidence="13">
    <location>
        <begin position="235"/>
        <end position="258"/>
    </location>
</feature>
<evidence type="ECO:0000256" key="12">
    <source>
        <dbReference type="ARBA" id="ARBA00031465"/>
    </source>
</evidence>
<dbReference type="CDD" id="cd06550">
    <property type="entry name" value="TM_ABC_iron-siderophores_like"/>
    <property type="match status" value="1"/>
</dbReference>
<dbReference type="GO" id="GO:0033214">
    <property type="term" value="P:siderophore-iron import into cell"/>
    <property type="evidence" value="ECO:0007669"/>
    <property type="project" value="TreeGrafter"/>
</dbReference>
<dbReference type="InterPro" id="IPR000522">
    <property type="entry name" value="ABC_transptr_permease_BtuC"/>
</dbReference>
<dbReference type="PANTHER" id="PTHR30472">
    <property type="entry name" value="FERRIC ENTEROBACTIN TRANSPORT SYSTEM PERMEASE PROTEIN"/>
    <property type="match status" value="1"/>
</dbReference>
<dbReference type="PANTHER" id="PTHR30472:SF21">
    <property type="entry name" value="HEME-IRON TRANSPORT SYSTEM PERMEASE PROTEIN ISDF-RELATED"/>
    <property type="match status" value="1"/>
</dbReference>
<feature type="transmembrane region" description="Helical" evidence="13">
    <location>
        <begin position="141"/>
        <end position="161"/>
    </location>
</feature>
<comment type="function">
    <text evidence="10">Part of the binding-protein-dependent transport system for heme-iron. Responsible for the translocation of the substrate across the membrane.</text>
</comment>
<feature type="transmembrane region" description="Helical" evidence="13">
    <location>
        <begin position="270"/>
        <end position="289"/>
    </location>
</feature>
<feature type="transmembrane region" description="Helical" evidence="13">
    <location>
        <begin position="88"/>
        <end position="107"/>
    </location>
</feature>
<dbReference type="SUPFAM" id="SSF81345">
    <property type="entry name" value="ABC transporter involved in vitamin B12 uptake, BtuC"/>
    <property type="match status" value="1"/>
</dbReference>
<keyword evidence="15" id="KW-1185">Reference proteome</keyword>
<dbReference type="STRING" id="645991.Sgly_1487"/>
<evidence type="ECO:0000313" key="14">
    <source>
        <dbReference type="EMBL" id="ADY55788.1"/>
    </source>
</evidence>
<evidence type="ECO:0000256" key="8">
    <source>
        <dbReference type="ARBA" id="ARBA00023004"/>
    </source>
</evidence>
<dbReference type="GO" id="GO:0022857">
    <property type="term" value="F:transmembrane transporter activity"/>
    <property type="evidence" value="ECO:0007669"/>
    <property type="project" value="InterPro"/>
</dbReference>
<keyword evidence="9 13" id="KW-0472">Membrane</keyword>
<dbReference type="OrthoDB" id="9792889at2"/>
<evidence type="ECO:0000256" key="3">
    <source>
        <dbReference type="ARBA" id="ARBA00018524"/>
    </source>
</evidence>
<dbReference type="eggNOG" id="COG0609">
    <property type="taxonomic scope" value="Bacteria"/>
</dbReference>
<dbReference type="HOGENOM" id="CLU_013016_1_1_9"/>
<feature type="transmembrane region" description="Helical" evidence="13">
    <location>
        <begin position="301"/>
        <end position="320"/>
    </location>
</feature>
<dbReference type="KEGG" id="sgy:Sgly_1487"/>